<dbReference type="GO" id="GO:0005694">
    <property type="term" value="C:chromosome"/>
    <property type="evidence" value="ECO:0007669"/>
    <property type="project" value="UniProtKB-ARBA"/>
</dbReference>
<keyword evidence="4 11" id="KW-0547">Nucleotide-binding</keyword>
<dbReference type="PANTHER" id="PTHR24067">
    <property type="entry name" value="UBIQUITIN-CONJUGATING ENZYME E2"/>
    <property type="match status" value="1"/>
</dbReference>
<dbReference type="FunFam" id="3.10.110.10:FF:000035">
    <property type="entry name" value="SUMO-conjugating enzyme ubc9"/>
    <property type="match status" value="1"/>
</dbReference>
<dbReference type="SMART" id="SM00212">
    <property type="entry name" value="UBCc"/>
    <property type="match status" value="1"/>
</dbReference>
<dbReference type="InterPro" id="IPR050113">
    <property type="entry name" value="Ub_conjugating_enzyme"/>
</dbReference>
<dbReference type="PROSITE" id="PS00183">
    <property type="entry name" value="UBC_1"/>
    <property type="match status" value="1"/>
</dbReference>
<gene>
    <name evidence="13" type="ORF">HPLM_LOCUS12618</name>
</gene>
<dbReference type="CDD" id="cd23798">
    <property type="entry name" value="UBCc_UBE2I"/>
    <property type="match status" value="1"/>
</dbReference>
<dbReference type="AlphaFoldDB" id="A0A0N4WN01"/>
<dbReference type="EMBL" id="UZAF01017922">
    <property type="protein sequence ID" value="VDO46195.1"/>
    <property type="molecule type" value="Genomic_DNA"/>
</dbReference>
<dbReference type="WBParaSite" id="HPLM_0001262601-mRNA-1">
    <property type="protein sequence ID" value="HPLM_0001262601-mRNA-1"/>
    <property type="gene ID" value="HPLM_0001262601"/>
</dbReference>
<feature type="active site" description="Glycyl thioester intermediate" evidence="10">
    <location>
        <position position="93"/>
    </location>
</feature>
<evidence type="ECO:0000256" key="1">
    <source>
        <dbReference type="ARBA" id="ARBA00004123"/>
    </source>
</evidence>
<dbReference type="InterPro" id="IPR016135">
    <property type="entry name" value="UBQ-conjugating_enzyme/RWD"/>
</dbReference>
<keyword evidence="6 11" id="KW-0067">ATP-binding</keyword>
<evidence type="ECO:0000313" key="13">
    <source>
        <dbReference type="EMBL" id="VDO46195.1"/>
    </source>
</evidence>
<dbReference type="STRING" id="6290.A0A0N4WN01"/>
<accession>A0A0N4WN01</accession>
<dbReference type="InterPro" id="IPR000608">
    <property type="entry name" value="UBC"/>
</dbReference>
<keyword evidence="3" id="KW-0808">Transferase</keyword>
<dbReference type="GO" id="GO:0005634">
    <property type="term" value="C:nucleus"/>
    <property type="evidence" value="ECO:0007669"/>
    <property type="project" value="UniProtKB-SubCell"/>
</dbReference>
<evidence type="ECO:0000313" key="15">
    <source>
        <dbReference type="WBParaSite" id="HPLM_0001262601-mRNA-1"/>
    </source>
</evidence>
<protein>
    <recommendedName>
        <fullName evidence="8">SUMO-conjugating enzyme UBC9</fullName>
    </recommendedName>
    <alternativeName>
        <fullName evidence="9">Ubiquitin carrier protein 9</fullName>
    </alternativeName>
</protein>
<evidence type="ECO:0000256" key="9">
    <source>
        <dbReference type="ARBA" id="ARBA00044296"/>
    </source>
</evidence>
<dbReference type="SUPFAM" id="SSF54495">
    <property type="entry name" value="UBC-like"/>
    <property type="match status" value="1"/>
</dbReference>
<evidence type="ECO:0000256" key="6">
    <source>
        <dbReference type="ARBA" id="ARBA00022840"/>
    </source>
</evidence>
<dbReference type="GO" id="GO:0032446">
    <property type="term" value="P:protein modification by small protein conjugation"/>
    <property type="evidence" value="ECO:0007669"/>
    <property type="project" value="UniProtKB-ARBA"/>
</dbReference>
<reference evidence="15" key="1">
    <citation type="submission" date="2017-02" db="UniProtKB">
        <authorList>
            <consortium name="WormBaseParasite"/>
        </authorList>
    </citation>
    <scope>IDENTIFICATION</scope>
</reference>
<evidence type="ECO:0000259" key="12">
    <source>
        <dbReference type="PROSITE" id="PS50127"/>
    </source>
</evidence>
<reference evidence="13 14" key="2">
    <citation type="submission" date="2018-11" db="EMBL/GenBank/DDBJ databases">
        <authorList>
            <consortium name="Pathogen Informatics"/>
        </authorList>
    </citation>
    <scope>NUCLEOTIDE SEQUENCE [LARGE SCALE GENOMIC DNA]</scope>
    <source>
        <strain evidence="13 14">MHpl1</strain>
    </source>
</reference>
<evidence type="ECO:0000256" key="2">
    <source>
        <dbReference type="ARBA" id="ARBA00004718"/>
    </source>
</evidence>
<evidence type="ECO:0000256" key="10">
    <source>
        <dbReference type="PROSITE-ProRule" id="PRU10133"/>
    </source>
</evidence>
<dbReference type="Proteomes" id="UP000268014">
    <property type="component" value="Unassembled WGS sequence"/>
</dbReference>
<evidence type="ECO:0000256" key="3">
    <source>
        <dbReference type="ARBA" id="ARBA00022679"/>
    </source>
</evidence>
<comment type="subcellular location">
    <subcellularLocation>
        <location evidence="1">Nucleus</location>
    </subcellularLocation>
</comment>
<dbReference type="OMA" id="QTIFCPD"/>
<name>A0A0N4WN01_HAEPC</name>
<keyword evidence="5 11" id="KW-0833">Ubl conjugation pathway</keyword>
<organism evidence="15">
    <name type="scientific">Haemonchus placei</name>
    <name type="common">Barber's pole worm</name>
    <dbReference type="NCBI Taxonomy" id="6290"/>
    <lineage>
        <taxon>Eukaryota</taxon>
        <taxon>Metazoa</taxon>
        <taxon>Ecdysozoa</taxon>
        <taxon>Nematoda</taxon>
        <taxon>Chromadorea</taxon>
        <taxon>Rhabditida</taxon>
        <taxon>Rhabditina</taxon>
        <taxon>Rhabditomorpha</taxon>
        <taxon>Strongyloidea</taxon>
        <taxon>Trichostrongylidae</taxon>
        <taxon>Haemonchus</taxon>
    </lineage>
</organism>
<evidence type="ECO:0000256" key="5">
    <source>
        <dbReference type="ARBA" id="ARBA00022786"/>
    </source>
</evidence>
<dbReference type="GO" id="GO:0019787">
    <property type="term" value="F:ubiquitin-like protein transferase activity"/>
    <property type="evidence" value="ECO:0007669"/>
    <property type="project" value="UniProtKB-ARBA"/>
</dbReference>
<keyword evidence="14" id="KW-1185">Reference proteome</keyword>
<evidence type="ECO:0000256" key="7">
    <source>
        <dbReference type="ARBA" id="ARBA00023242"/>
    </source>
</evidence>
<comment type="pathway">
    <text evidence="2">Protein modification; protein sumoylation.</text>
</comment>
<evidence type="ECO:0000256" key="4">
    <source>
        <dbReference type="ARBA" id="ARBA00022741"/>
    </source>
</evidence>
<dbReference type="InterPro" id="IPR023313">
    <property type="entry name" value="UBQ-conjugating_AS"/>
</dbReference>
<evidence type="ECO:0000313" key="14">
    <source>
        <dbReference type="Proteomes" id="UP000268014"/>
    </source>
</evidence>
<feature type="domain" description="UBC core" evidence="12">
    <location>
        <begin position="4"/>
        <end position="157"/>
    </location>
</feature>
<sequence>MSGIAVFRLAEERKAWRKDHPLGFVAKPAKESDGTLNLFKWTCAVPGKKGTIWEGGLYKINVYFNDDYPSTPPVCKFDPPVYHPNVYYSGRICLSILNEELGWKSSISLREILIGIQDFLDDPNPEDPAQDDAYLAYVRNRAAYEERVRRDAQTIFCPDRILEQMKDE</sequence>
<dbReference type="OrthoDB" id="6600758at2759"/>
<dbReference type="GO" id="GO:0005524">
    <property type="term" value="F:ATP binding"/>
    <property type="evidence" value="ECO:0007669"/>
    <property type="project" value="UniProtKB-UniRule"/>
</dbReference>
<proteinExistence type="inferred from homology"/>
<evidence type="ECO:0000256" key="11">
    <source>
        <dbReference type="RuleBase" id="RU362109"/>
    </source>
</evidence>
<keyword evidence="7" id="KW-0539">Nucleus</keyword>
<evidence type="ECO:0000256" key="8">
    <source>
        <dbReference type="ARBA" id="ARBA00039165"/>
    </source>
</evidence>
<comment type="similarity">
    <text evidence="11">Belongs to the ubiquitin-conjugating enzyme family.</text>
</comment>
<dbReference type="PROSITE" id="PS50127">
    <property type="entry name" value="UBC_2"/>
    <property type="match status" value="1"/>
</dbReference>
<dbReference type="Pfam" id="PF00179">
    <property type="entry name" value="UQ_con"/>
    <property type="match status" value="1"/>
</dbReference>
<dbReference type="Gene3D" id="3.10.110.10">
    <property type="entry name" value="Ubiquitin Conjugating Enzyme"/>
    <property type="match status" value="1"/>
</dbReference>